<evidence type="ECO:0000313" key="3">
    <source>
        <dbReference type="EMBL" id="HIT42297.1"/>
    </source>
</evidence>
<protein>
    <submittedName>
        <fullName evidence="3">PTS sugar transporter subunit IIA</fullName>
    </submittedName>
</protein>
<comment type="caution">
    <text evidence="3">The sequence shown here is derived from an EMBL/GenBank/DDBJ whole genome shotgun (WGS) entry which is preliminary data.</text>
</comment>
<reference evidence="3" key="2">
    <citation type="journal article" date="2021" name="PeerJ">
        <title>Extensive microbial diversity within the chicken gut microbiome revealed by metagenomics and culture.</title>
        <authorList>
            <person name="Gilroy R."/>
            <person name="Ravi A."/>
            <person name="Getino M."/>
            <person name="Pursley I."/>
            <person name="Horton D.L."/>
            <person name="Alikhan N.F."/>
            <person name="Baker D."/>
            <person name="Gharbi K."/>
            <person name="Hall N."/>
            <person name="Watson M."/>
            <person name="Adriaenssens E.M."/>
            <person name="Foster-Nyarko E."/>
            <person name="Jarju S."/>
            <person name="Secka A."/>
            <person name="Antonio M."/>
            <person name="Oren A."/>
            <person name="Chaudhuri R.R."/>
            <person name="La Ragione R."/>
            <person name="Hildebrand F."/>
            <person name="Pallen M.J."/>
        </authorList>
    </citation>
    <scope>NUCLEOTIDE SEQUENCE</scope>
    <source>
        <strain evidence="3">CHK123-3438</strain>
    </source>
</reference>
<dbReference type="SUPFAM" id="SSF53062">
    <property type="entry name" value="PTS system fructose IIA component-like"/>
    <property type="match status" value="1"/>
</dbReference>
<dbReference type="InterPro" id="IPR051471">
    <property type="entry name" value="Bacterial_PTS_sugar_comp"/>
</dbReference>
<dbReference type="PROSITE" id="PS51096">
    <property type="entry name" value="PTS_EIIA_TYPE_4"/>
    <property type="match status" value="1"/>
</dbReference>
<organism evidence="3 4">
    <name type="scientific">Candidatus Caccovicinus merdipullorum</name>
    <dbReference type="NCBI Taxonomy" id="2840724"/>
    <lineage>
        <taxon>Bacteria</taxon>
        <taxon>Bacillati</taxon>
        <taxon>Bacillota</taxon>
        <taxon>Clostridia</taxon>
        <taxon>Eubacteriales</taxon>
        <taxon>Candidatus Caccovicinus</taxon>
    </lineage>
</organism>
<accession>A0A9D1KH63</accession>
<dbReference type="Gene3D" id="3.40.50.510">
    <property type="entry name" value="Phosphotransferase system, mannose-type IIA component"/>
    <property type="match status" value="1"/>
</dbReference>
<dbReference type="PANTHER" id="PTHR33799:SF1">
    <property type="entry name" value="PTS SYSTEM MANNOSE-SPECIFIC EIIAB COMPONENT-RELATED"/>
    <property type="match status" value="1"/>
</dbReference>
<feature type="domain" description="PTS EIIA type-4" evidence="2">
    <location>
        <begin position="1"/>
        <end position="68"/>
    </location>
</feature>
<dbReference type="AlphaFoldDB" id="A0A9D1KH63"/>
<dbReference type="GO" id="GO:0009401">
    <property type="term" value="P:phosphoenolpyruvate-dependent sugar phosphotransferase system"/>
    <property type="evidence" value="ECO:0007669"/>
    <property type="project" value="InterPro"/>
</dbReference>
<evidence type="ECO:0000256" key="1">
    <source>
        <dbReference type="ARBA" id="ARBA00022679"/>
    </source>
</evidence>
<evidence type="ECO:0000259" key="2">
    <source>
        <dbReference type="PROSITE" id="PS51096"/>
    </source>
</evidence>
<dbReference type="EMBL" id="DVKS01000163">
    <property type="protein sequence ID" value="HIT42297.1"/>
    <property type="molecule type" value="Genomic_DNA"/>
</dbReference>
<dbReference type="PANTHER" id="PTHR33799">
    <property type="entry name" value="PTS PERMEASE-RELATED-RELATED"/>
    <property type="match status" value="1"/>
</dbReference>
<proteinExistence type="predicted"/>
<dbReference type="Pfam" id="PF03610">
    <property type="entry name" value="EIIA-man"/>
    <property type="match status" value="1"/>
</dbReference>
<keyword evidence="3" id="KW-0762">Sugar transport</keyword>
<dbReference type="GO" id="GO:0016020">
    <property type="term" value="C:membrane"/>
    <property type="evidence" value="ECO:0007669"/>
    <property type="project" value="InterPro"/>
</dbReference>
<dbReference type="InterPro" id="IPR004701">
    <property type="entry name" value="PTS_EIIA_man-typ"/>
</dbReference>
<dbReference type="Proteomes" id="UP000886860">
    <property type="component" value="Unassembled WGS sequence"/>
</dbReference>
<reference evidence="3" key="1">
    <citation type="submission" date="2020-10" db="EMBL/GenBank/DDBJ databases">
        <authorList>
            <person name="Gilroy R."/>
        </authorList>
    </citation>
    <scope>NUCLEOTIDE SEQUENCE</scope>
    <source>
        <strain evidence="3">CHK123-3438</strain>
    </source>
</reference>
<gene>
    <name evidence="3" type="ORF">IAB60_09450</name>
</gene>
<dbReference type="InterPro" id="IPR036662">
    <property type="entry name" value="PTS_EIIA_man-typ_sf"/>
</dbReference>
<keyword evidence="1" id="KW-0808">Transferase</keyword>
<evidence type="ECO:0000313" key="4">
    <source>
        <dbReference type="Proteomes" id="UP000886860"/>
    </source>
</evidence>
<sequence length="68" mass="7167">MTGIIVTGHGNYPSGLLSAIELVAGNQEALKAVDFVKGMSTQELEEQLAEAVNSMDTHQILILADLLG</sequence>
<dbReference type="GO" id="GO:0016740">
    <property type="term" value="F:transferase activity"/>
    <property type="evidence" value="ECO:0007669"/>
    <property type="project" value="UniProtKB-KW"/>
</dbReference>
<name>A0A9D1KH63_9FIRM</name>
<keyword evidence="3" id="KW-0813">Transport</keyword>
<feature type="non-terminal residue" evidence="3">
    <location>
        <position position="68"/>
    </location>
</feature>